<dbReference type="CDD" id="cd00130">
    <property type="entry name" value="PAS"/>
    <property type="match status" value="1"/>
</dbReference>
<dbReference type="AlphaFoldDB" id="A0A538TGX0"/>
<evidence type="ECO:0000313" key="11">
    <source>
        <dbReference type="Proteomes" id="UP000317691"/>
    </source>
</evidence>
<dbReference type="SUPFAM" id="SSF55785">
    <property type="entry name" value="PYP-like sensor domain (PAS domain)"/>
    <property type="match status" value="1"/>
</dbReference>
<dbReference type="InterPro" id="IPR035965">
    <property type="entry name" value="PAS-like_dom_sf"/>
</dbReference>
<dbReference type="InterPro" id="IPR005467">
    <property type="entry name" value="His_kinase_dom"/>
</dbReference>
<dbReference type="CDD" id="cd16922">
    <property type="entry name" value="HATPase_EvgS-ArcB-TorS-like"/>
    <property type="match status" value="1"/>
</dbReference>
<dbReference type="InterPro" id="IPR036890">
    <property type="entry name" value="HATPase_C_sf"/>
</dbReference>
<dbReference type="SMART" id="SM00065">
    <property type="entry name" value="GAF"/>
    <property type="match status" value="1"/>
</dbReference>
<sequence length="572" mass="62058">MTVPPIRGYSPSAAIPMVGEAFLEFFDRAPIGLFLLDSDRRIIRANEALAELTGIAASILPDSSLRRLLSPEAPLDLEDRIFEELSRSNQWDGELEMRTSIGDTSPMKVSITPVGSDGKGPVRYVATVIELGEQRWIEAESSRRAAELAAFASIAVAAGSSVDPNEMLNTVARSIVDRLEVDACWIHRYEAAHSHISLAGEASYLSGSLRLSPTMIPDAVNPAVLRTIETREQTTESELLDRSIATIVHAPLLALDEIVGVISILSVEGEKLSARNSDLLRAVSYQVGTAIQNVRLLESIQDQQEELQAKNAQLELYVEELMNADRLKNEFLANTSHELRTPLNSIIGFLNLVLDGLCESEEEQKELLGHALRSGRHLLDLINDVLDLSRIEAGRLQLELREVDLAFVLAEVQSTLAVQALEKHLQLAIAPPPHGLKVSADESRLRQVLMNIVGNAIKFTQRGEVRVSVDAPDGSPFVEIRVKDTGIGVPADRRERLFRKFSQADASTTRKFGGSGLGLVIVKELLEMMGGGVRLDSGGDGLGTLVTITIVRAVGQSPVFGADAPGGPARSS</sequence>
<evidence type="ECO:0000256" key="2">
    <source>
        <dbReference type="ARBA" id="ARBA00012438"/>
    </source>
</evidence>
<evidence type="ECO:0000256" key="6">
    <source>
        <dbReference type="ARBA" id="ARBA00023012"/>
    </source>
</evidence>
<dbReference type="SUPFAM" id="SSF47384">
    <property type="entry name" value="Homodimeric domain of signal transducing histidine kinase"/>
    <property type="match status" value="1"/>
</dbReference>
<evidence type="ECO:0000256" key="5">
    <source>
        <dbReference type="ARBA" id="ARBA00022777"/>
    </source>
</evidence>
<dbReference type="PANTHER" id="PTHR43047">
    <property type="entry name" value="TWO-COMPONENT HISTIDINE PROTEIN KINASE"/>
    <property type="match status" value="1"/>
</dbReference>
<dbReference type="GO" id="GO:0009927">
    <property type="term" value="F:histidine phosphotransfer kinase activity"/>
    <property type="evidence" value="ECO:0007669"/>
    <property type="project" value="TreeGrafter"/>
</dbReference>
<dbReference type="GO" id="GO:0005886">
    <property type="term" value="C:plasma membrane"/>
    <property type="evidence" value="ECO:0007669"/>
    <property type="project" value="TreeGrafter"/>
</dbReference>
<dbReference type="InterPro" id="IPR003661">
    <property type="entry name" value="HisK_dim/P_dom"/>
</dbReference>
<dbReference type="SMART" id="SM00091">
    <property type="entry name" value="PAS"/>
    <property type="match status" value="1"/>
</dbReference>
<accession>A0A538TGX0</accession>
<feature type="domain" description="PAS" evidence="9">
    <location>
        <begin position="18"/>
        <end position="88"/>
    </location>
</feature>
<dbReference type="NCBIfam" id="TIGR00229">
    <property type="entry name" value="sensory_box"/>
    <property type="match status" value="1"/>
</dbReference>
<dbReference type="SUPFAM" id="SSF55781">
    <property type="entry name" value="GAF domain-like"/>
    <property type="match status" value="1"/>
</dbReference>
<name>A0A538TGX0_UNCEI</name>
<dbReference type="PROSITE" id="PS50109">
    <property type="entry name" value="HIS_KIN"/>
    <property type="match status" value="1"/>
</dbReference>
<dbReference type="InterPro" id="IPR003594">
    <property type="entry name" value="HATPase_dom"/>
</dbReference>
<evidence type="ECO:0000259" key="8">
    <source>
        <dbReference type="PROSITE" id="PS50109"/>
    </source>
</evidence>
<evidence type="ECO:0000256" key="3">
    <source>
        <dbReference type="ARBA" id="ARBA00022553"/>
    </source>
</evidence>
<dbReference type="InterPro" id="IPR029016">
    <property type="entry name" value="GAF-like_dom_sf"/>
</dbReference>
<comment type="catalytic activity">
    <reaction evidence="1">
        <text>ATP + protein L-histidine = ADP + protein N-phospho-L-histidine.</text>
        <dbReference type="EC" id="2.7.13.3"/>
    </reaction>
</comment>
<dbReference type="PRINTS" id="PR00344">
    <property type="entry name" value="BCTRLSENSOR"/>
</dbReference>
<proteinExistence type="predicted"/>
<keyword evidence="6" id="KW-0902">Two-component regulatory system</keyword>
<dbReference type="Gene3D" id="3.30.450.20">
    <property type="entry name" value="PAS domain"/>
    <property type="match status" value="1"/>
</dbReference>
<dbReference type="Pfam" id="PF00512">
    <property type="entry name" value="HisKA"/>
    <property type="match status" value="1"/>
</dbReference>
<evidence type="ECO:0000313" key="10">
    <source>
        <dbReference type="EMBL" id="TMQ62864.1"/>
    </source>
</evidence>
<keyword evidence="3" id="KW-0597">Phosphoprotein</keyword>
<dbReference type="InterPro" id="IPR000014">
    <property type="entry name" value="PAS"/>
</dbReference>
<dbReference type="Pfam" id="PF08448">
    <property type="entry name" value="PAS_4"/>
    <property type="match status" value="1"/>
</dbReference>
<dbReference type="Proteomes" id="UP000317691">
    <property type="component" value="Unassembled WGS sequence"/>
</dbReference>
<evidence type="ECO:0000256" key="4">
    <source>
        <dbReference type="ARBA" id="ARBA00022679"/>
    </source>
</evidence>
<dbReference type="InterPro" id="IPR013656">
    <property type="entry name" value="PAS_4"/>
</dbReference>
<dbReference type="Gene3D" id="3.30.565.10">
    <property type="entry name" value="Histidine kinase-like ATPase, C-terminal domain"/>
    <property type="match status" value="1"/>
</dbReference>
<keyword evidence="5" id="KW-0418">Kinase</keyword>
<feature type="coiled-coil region" evidence="7">
    <location>
        <begin position="293"/>
        <end position="324"/>
    </location>
</feature>
<dbReference type="EMBL" id="VBOZ01000035">
    <property type="protein sequence ID" value="TMQ62864.1"/>
    <property type="molecule type" value="Genomic_DNA"/>
</dbReference>
<organism evidence="10 11">
    <name type="scientific">Eiseniibacteriota bacterium</name>
    <dbReference type="NCBI Taxonomy" id="2212470"/>
    <lineage>
        <taxon>Bacteria</taxon>
        <taxon>Candidatus Eiseniibacteriota</taxon>
    </lineage>
</organism>
<evidence type="ECO:0000256" key="7">
    <source>
        <dbReference type="SAM" id="Coils"/>
    </source>
</evidence>
<dbReference type="PANTHER" id="PTHR43047:SF72">
    <property type="entry name" value="OSMOSENSING HISTIDINE PROTEIN KINASE SLN1"/>
    <property type="match status" value="1"/>
</dbReference>
<dbReference type="Gene3D" id="1.10.287.130">
    <property type="match status" value="1"/>
</dbReference>
<dbReference type="CDD" id="cd00082">
    <property type="entry name" value="HisKA"/>
    <property type="match status" value="1"/>
</dbReference>
<dbReference type="FunFam" id="3.30.565.10:FF:000010">
    <property type="entry name" value="Sensor histidine kinase RcsC"/>
    <property type="match status" value="1"/>
</dbReference>
<comment type="caution">
    <text evidence="10">The sequence shown here is derived from an EMBL/GenBank/DDBJ whole genome shotgun (WGS) entry which is preliminary data.</text>
</comment>
<dbReference type="InterPro" id="IPR036097">
    <property type="entry name" value="HisK_dim/P_sf"/>
</dbReference>
<gene>
    <name evidence="10" type="ORF">E6K79_11450</name>
</gene>
<protein>
    <recommendedName>
        <fullName evidence="2">histidine kinase</fullName>
        <ecNumber evidence="2">2.7.13.3</ecNumber>
    </recommendedName>
</protein>
<dbReference type="InterPro" id="IPR004358">
    <property type="entry name" value="Sig_transdc_His_kin-like_C"/>
</dbReference>
<dbReference type="Gene3D" id="3.30.450.40">
    <property type="match status" value="1"/>
</dbReference>
<dbReference type="InterPro" id="IPR003018">
    <property type="entry name" value="GAF"/>
</dbReference>
<evidence type="ECO:0000259" key="9">
    <source>
        <dbReference type="PROSITE" id="PS50112"/>
    </source>
</evidence>
<dbReference type="GO" id="GO:0000155">
    <property type="term" value="F:phosphorelay sensor kinase activity"/>
    <property type="evidence" value="ECO:0007669"/>
    <property type="project" value="InterPro"/>
</dbReference>
<dbReference type="FunFam" id="1.10.287.130:FF:000001">
    <property type="entry name" value="Two-component sensor histidine kinase"/>
    <property type="match status" value="1"/>
</dbReference>
<dbReference type="EC" id="2.7.13.3" evidence="2"/>
<dbReference type="Pfam" id="PF02518">
    <property type="entry name" value="HATPase_c"/>
    <property type="match status" value="1"/>
</dbReference>
<evidence type="ECO:0000256" key="1">
    <source>
        <dbReference type="ARBA" id="ARBA00000085"/>
    </source>
</evidence>
<dbReference type="Pfam" id="PF13185">
    <property type="entry name" value="GAF_2"/>
    <property type="match status" value="1"/>
</dbReference>
<dbReference type="SMART" id="SM00388">
    <property type="entry name" value="HisKA"/>
    <property type="match status" value="1"/>
</dbReference>
<keyword evidence="4" id="KW-0808">Transferase</keyword>
<dbReference type="SUPFAM" id="SSF55874">
    <property type="entry name" value="ATPase domain of HSP90 chaperone/DNA topoisomerase II/histidine kinase"/>
    <property type="match status" value="1"/>
</dbReference>
<dbReference type="SMART" id="SM00387">
    <property type="entry name" value="HATPase_c"/>
    <property type="match status" value="1"/>
</dbReference>
<reference evidence="10 11" key="1">
    <citation type="journal article" date="2019" name="Nat. Microbiol.">
        <title>Mediterranean grassland soil C-N compound turnover is dependent on rainfall and depth, and is mediated by genomically divergent microorganisms.</title>
        <authorList>
            <person name="Diamond S."/>
            <person name="Andeer P.F."/>
            <person name="Li Z."/>
            <person name="Crits-Christoph A."/>
            <person name="Burstein D."/>
            <person name="Anantharaman K."/>
            <person name="Lane K.R."/>
            <person name="Thomas B.C."/>
            <person name="Pan C."/>
            <person name="Northen T.R."/>
            <person name="Banfield J.F."/>
        </authorList>
    </citation>
    <scope>NUCLEOTIDE SEQUENCE [LARGE SCALE GENOMIC DNA]</scope>
    <source>
        <strain evidence="10">WS_9</strain>
    </source>
</reference>
<feature type="domain" description="Histidine kinase" evidence="8">
    <location>
        <begin position="334"/>
        <end position="554"/>
    </location>
</feature>
<keyword evidence="7" id="KW-0175">Coiled coil</keyword>
<dbReference type="PROSITE" id="PS50112">
    <property type="entry name" value="PAS"/>
    <property type="match status" value="1"/>
</dbReference>